<dbReference type="SUPFAM" id="SSF51905">
    <property type="entry name" value="FAD/NAD(P)-binding domain"/>
    <property type="match status" value="1"/>
</dbReference>
<reference evidence="2 3" key="1">
    <citation type="submission" date="2019-07" db="EMBL/GenBank/DDBJ databases">
        <title>Active sludge and wastewater microbial communities from Klosterneuburg, Austria.</title>
        <authorList>
            <person name="Wagner M."/>
        </authorList>
    </citation>
    <scope>NUCLEOTIDE SEQUENCE [LARGE SCALE GENOMIC DNA]</scope>
    <source>
        <strain evidence="2 3">Nm2</strain>
    </source>
</reference>
<organism evidence="2 3">
    <name type="scientific">Nitrosomonas communis</name>
    <dbReference type="NCBI Taxonomy" id="44574"/>
    <lineage>
        <taxon>Bacteria</taxon>
        <taxon>Pseudomonadati</taxon>
        <taxon>Pseudomonadota</taxon>
        <taxon>Betaproteobacteria</taxon>
        <taxon>Nitrosomonadales</taxon>
        <taxon>Nitrosomonadaceae</taxon>
        <taxon>Nitrosomonas</taxon>
    </lineage>
</organism>
<evidence type="ECO:0000313" key="2">
    <source>
        <dbReference type="EMBL" id="TYP74454.1"/>
    </source>
</evidence>
<dbReference type="InterPro" id="IPR050816">
    <property type="entry name" value="Flavin-dep_Halogenase_NPB"/>
</dbReference>
<feature type="domain" description="FAD-binding" evidence="1">
    <location>
        <begin position="5"/>
        <end position="320"/>
    </location>
</feature>
<dbReference type="PRINTS" id="PR00420">
    <property type="entry name" value="RNGMNOXGNASE"/>
</dbReference>
<dbReference type="RefSeq" id="WP_052752184.1">
    <property type="nucleotide sequence ID" value="NZ_CBDIPD010000093.1"/>
</dbReference>
<dbReference type="Gene3D" id="3.30.9.100">
    <property type="match status" value="1"/>
</dbReference>
<dbReference type="PANTHER" id="PTHR43747">
    <property type="entry name" value="FAD-BINDING PROTEIN"/>
    <property type="match status" value="1"/>
</dbReference>
<dbReference type="AlphaFoldDB" id="A0A5D3Y7M2"/>
<dbReference type="OrthoDB" id="103324at2"/>
<dbReference type="InterPro" id="IPR002938">
    <property type="entry name" value="FAD-bd"/>
</dbReference>
<dbReference type="GO" id="GO:0071949">
    <property type="term" value="F:FAD binding"/>
    <property type="evidence" value="ECO:0007669"/>
    <property type="project" value="InterPro"/>
</dbReference>
<evidence type="ECO:0000313" key="3">
    <source>
        <dbReference type="Proteomes" id="UP000324176"/>
    </source>
</evidence>
<dbReference type="Gene3D" id="3.50.50.60">
    <property type="entry name" value="FAD/NAD(P)-binding domain"/>
    <property type="match status" value="1"/>
</dbReference>
<name>A0A5D3Y7M2_9PROT</name>
<dbReference type="EMBL" id="VNHT01000087">
    <property type="protein sequence ID" value="TYP74454.1"/>
    <property type="molecule type" value="Genomic_DNA"/>
</dbReference>
<comment type="caution">
    <text evidence="2">The sequence shown here is derived from an EMBL/GenBank/DDBJ whole genome shotgun (WGS) entry which is preliminary data.</text>
</comment>
<dbReference type="InterPro" id="IPR036188">
    <property type="entry name" value="FAD/NAD-bd_sf"/>
</dbReference>
<accession>A0A5D3Y7M2</accession>
<dbReference type="PANTHER" id="PTHR43747:SF1">
    <property type="entry name" value="SLR1998 PROTEIN"/>
    <property type="match status" value="1"/>
</dbReference>
<dbReference type="Proteomes" id="UP000324176">
    <property type="component" value="Unassembled WGS sequence"/>
</dbReference>
<protein>
    <submittedName>
        <fullName evidence="2">Flavin-dependent dehydrogenase</fullName>
    </submittedName>
</protein>
<evidence type="ECO:0000259" key="1">
    <source>
        <dbReference type="Pfam" id="PF01494"/>
    </source>
</evidence>
<dbReference type="Pfam" id="PF01494">
    <property type="entry name" value="FAD_binding_3"/>
    <property type="match status" value="1"/>
</dbReference>
<sequence>MKDSILIIGGGPAGLALAIVLSRTGLDVWVTELSNYTQLRIGEHLPPSGVQALNMLVPNNLLFNENHLNSSGVDAYWGHLAPNRMDYLFHPIGVGVNLSRPAFDRDLALGCREAGANIVLSTVLLSAEWKRTYWLATLKSLSGIIDLYPKLIVDATGRRARFARIQGASVKADDQQFAVINMRTNRNEFVDGGRVLIEATENGWWYRAPLASDRSVTMYMTDADMLPRGGKATLHAWWINQLHKTNHVGANMTNCVSGRGLVVRCARSQRLSYASGDGWLAVGDAAIALDPLASRGISKGLEEAWHSADIVLRYLSGSANVLHEYADKVIQSYSEYKKLRHSYYLTETRWPMAKFWRRRQYQT</sequence>
<proteinExistence type="predicted"/>
<gene>
    <name evidence="2" type="ORF">BCL69_10878</name>
</gene>